<accession>A0A7S1F2N2</accession>
<gene>
    <name evidence="1" type="ORF">NSCI0253_LOCUS13439</name>
</gene>
<dbReference type="AlphaFoldDB" id="A0A7S1F2N2"/>
<sequence length="459" mass="50266">VDFGKIVVYVAVRRPVCEVALQCVCTVRGTHCVPGMKRNCDAALHCLVDVICDTAHLTSEVSAFSKKASVQWSEDTHVLLNTTVAVDEVVSDHFSESSGVCDVSAELASEGTREFPEHMSATKPWTNRDSQAPLKNLIGRAGFLVDEQVDMAASGDFQSWSLDDAPEVHREQVRVGKDSFQTSVVRDDSDTWHSSQVPGLCFLPVALEAGCVETGSRSQVEHFTATTSTPQDQFPGFAPSCYSQGVGRRLPLIRAGELRDETRSTAETSWSSAMQNFNLVHKREVRFTSHVMERRCADADELLADTAPRQTMHKCVAKQSKECAGDVDCEADIDSEEDSFLVIDDVWDEVSFSECLNSSIDPDDQDLSDLQEGAVQVPLSSMPKPPKHEEPSAKTRLHCHRAHSSDAQLVSSRTMIDSRKASATSGPAIPTLSITSPSCWVKAISGLWTSITLMTRRLC</sequence>
<name>A0A7S1F2N2_NOCSC</name>
<feature type="non-terminal residue" evidence="1">
    <location>
        <position position="1"/>
    </location>
</feature>
<dbReference type="EMBL" id="HBFQ01019175">
    <property type="protein sequence ID" value="CAD8839091.1"/>
    <property type="molecule type" value="Transcribed_RNA"/>
</dbReference>
<protein>
    <submittedName>
        <fullName evidence="1">Uncharacterized protein</fullName>
    </submittedName>
</protein>
<proteinExistence type="predicted"/>
<organism evidence="1">
    <name type="scientific">Noctiluca scintillans</name>
    <name type="common">Sea sparkle</name>
    <name type="synonym">Red tide dinoflagellate</name>
    <dbReference type="NCBI Taxonomy" id="2966"/>
    <lineage>
        <taxon>Eukaryota</taxon>
        <taxon>Sar</taxon>
        <taxon>Alveolata</taxon>
        <taxon>Dinophyceae</taxon>
        <taxon>Noctilucales</taxon>
        <taxon>Noctilucaceae</taxon>
        <taxon>Noctiluca</taxon>
    </lineage>
</organism>
<reference evidence="1" key="1">
    <citation type="submission" date="2021-01" db="EMBL/GenBank/DDBJ databases">
        <authorList>
            <person name="Corre E."/>
            <person name="Pelletier E."/>
            <person name="Niang G."/>
            <person name="Scheremetjew M."/>
            <person name="Finn R."/>
            <person name="Kale V."/>
            <person name="Holt S."/>
            <person name="Cochrane G."/>
            <person name="Meng A."/>
            <person name="Brown T."/>
            <person name="Cohen L."/>
        </authorList>
    </citation>
    <scope>NUCLEOTIDE SEQUENCE</scope>
</reference>
<evidence type="ECO:0000313" key="1">
    <source>
        <dbReference type="EMBL" id="CAD8839091.1"/>
    </source>
</evidence>